<dbReference type="GO" id="GO:0005886">
    <property type="term" value="C:plasma membrane"/>
    <property type="evidence" value="ECO:0007669"/>
    <property type="project" value="TreeGrafter"/>
</dbReference>
<dbReference type="PROSITE" id="PS50893">
    <property type="entry name" value="ABC_TRANSPORTER_2"/>
    <property type="match status" value="1"/>
</dbReference>
<dbReference type="PANTHER" id="PTHR24220:SF689">
    <property type="entry name" value="LIPOPROTEIN-RELEASING SYSTEM ATP-BINDING PROTEIN LOLD"/>
    <property type="match status" value="1"/>
</dbReference>
<accession>A0A833GXZ6</accession>
<protein>
    <submittedName>
        <fullName evidence="6">ABC transporter ATP-binding protein</fullName>
    </submittedName>
</protein>
<evidence type="ECO:0000313" key="6">
    <source>
        <dbReference type="EMBL" id="KAB2929370.1"/>
    </source>
</evidence>
<organism evidence="6 7">
    <name type="scientific">Leptonema illini</name>
    <dbReference type="NCBI Taxonomy" id="183"/>
    <lineage>
        <taxon>Bacteria</taxon>
        <taxon>Pseudomonadati</taxon>
        <taxon>Spirochaetota</taxon>
        <taxon>Spirochaetia</taxon>
        <taxon>Leptospirales</taxon>
        <taxon>Leptospiraceae</taxon>
        <taxon>Leptonema</taxon>
    </lineage>
</organism>
<comment type="caution">
    <text evidence="6">The sequence shown here is derived from an EMBL/GenBank/DDBJ whole genome shotgun (WGS) entry which is preliminary data.</text>
</comment>
<name>A0A833GXZ6_9LEPT</name>
<proteinExistence type="inferred from homology"/>
<dbReference type="InterPro" id="IPR027417">
    <property type="entry name" value="P-loop_NTPase"/>
</dbReference>
<evidence type="ECO:0000313" key="7">
    <source>
        <dbReference type="Proteomes" id="UP000460298"/>
    </source>
</evidence>
<dbReference type="GO" id="GO:0022857">
    <property type="term" value="F:transmembrane transporter activity"/>
    <property type="evidence" value="ECO:0007669"/>
    <property type="project" value="TreeGrafter"/>
</dbReference>
<dbReference type="Pfam" id="PF00005">
    <property type="entry name" value="ABC_tran"/>
    <property type="match status" value="1"/>
</dbReference>
<dbReference type="PANTHER" id="PTHR24220">
    <property type="entry name" value="IMPORT ATP-BINDING PROTEIN"/>
    <property type="match status" value="1"/>
</dbReference>
<dbReference type="SMART" id="SM00382">
    <property type="entry name" value="AAA"/>
    <property type="match status" value="1"/>
</dbReference>
<keyword evidence="2" id="KW-0813">Transport</keyword>
<dbReference type="InterPro" id="IPR017871">
    <property type="entry name" value="ABC_transporter-like_CS"/>
</dbReference>
<dbReference type="EMBL" id="WBUI01000032">
    <property type="protein sequence ID" value="KAB2929370.1"/>
    <property type="molecule type" value="Genomic_DNA"/>
</dbReference>
<dbReference type="CDD" id="cd03255">
    <property type="entry name" value="ABC_MJ0796_LolCDE_FtsE"/>
    <property type="match status" value="1"/>
</dbReference>
<dbReference type="GO" id="GO:0005524">
    <property type="term" value="F:ATP binding"/>
    <property type="evidence" value="ECO:0007669"/>
    <property type="project" value="UniProtKB-KW"/>
</dbReference>
<dbReference type="AlphaFoldDB" id="A0A833GXZ6"/>
<evidence type="ECO:0000256" key="3">
    <source>
        <dbReference type="ARBA" id="ARBA00022741"/>
    </source>
</evidence>
<comment type="similarity">
    <text evidence="1">Belongs to the ABC transporter superfamily.</text>
</comment>
<dbReference type="SUPFAM" id="SSF52540">
    <property type="entry name" value="P-loop containing nucleoside triphosphate hydrolases"/>
    <property type="match status" value="1"/>
</dbReference>
<evidence type="ECO:0000256" key="2">
    <source>
        <dbReference type="ARBA" id="ARBA00022448"/>
    </source>
</evidence>
<dbReference type="InterPro" id="IPR017911">
    <property type="entry name" value="MacB-like_ATP-bd"/>
</dbReference>
<evidence type="ECO:0000256" key="4">
    <source>
        <dbReference type="ARBA" id="ARBA00022840"/>
    </source>
</evidence>
<reference evidence="6 7" key="1">
    <citation type="submission" date="2019-10" db="EMBL/GenBank/DDBJ databases">
        <title>Extracellular Electron Transfer in a Candidatus Methanoperedens spp. Enrichment Culture.</title>
        <authorList>
            <person name="Berger S."/>
            <person name="Rangel Shaw D."/>
            <person name="Berben T."/>
            <person name="In 'T Zandt M."/>
            <person name="Frank J."/>
            <person name="Reimann J."/>
            <person name="Jetten M.S.M."/>
            <person name="Welte C.U."/>
        </authorList>
    </citation>
    <scope>NUCLEOTIDE SEQUENCE [LARGE SCALE GENOMIC DNA]</scope>
    <source>
        <strain evidence="6">SB12</strain>
    </source>
</reference>
<evidence type="ECO:0000256" key="1">
    <source>
        <dbReference type="ARBA" id="ARBA00005417"/>
    </source>
</evidence>
<dbReference type="GO" id="GO:0016887">
    <property type="term" value="F:ATP hydrolysis activity"/>
    <property type="evidence" value="ECO:0007669"/>
    <property type="project" value="InterPro"/>
</dbReference>
<gene>
    <name evidence="6" type="ORF">F9K24_20055</name>
</gene>
<dbReference type="InterPro" id="IPR003593">
    <property type="entry name" value="AAA+_ATPase"/>
</dbReference>
<feature type="domain" description="ABC transporter" evidence="5">
    <location>
        <begin position="22"/>
        <end position="242"/>
    </location>
</feature>
<evidence type="ECO:0000259" key="5">
    <source>
        <dbReference type="PROSITE" id="PS50893"/>
    </source>
</evidence>
<sequence>MNVNTVPGNTAADQAEEEEIVIRVRDLSRHYASEGERVDVLRDLNMDVARGAILSVEGASGAGKSTFLHLLGAIDHPSSGSLEVFGHDLTELSEAEIERFRSTTVGFIFQHHYLLPDFTVLENVMMPLWILRGSVPDMRAKAIAMLERVGLGHRLNHYPSQISGGEMARAGVARALVGDKPLILADEPTGNLDRTNSEKLADLLWELQSEIGFNLIIVTHDMELARRVPHRHALRNGKLERIA</sequence>
<dbReference type="InterPro" id="IPR015854">
    <property type="entry name" value="ABC_transpr_LolD-like"/>
</dbReference>
<keyword evidence="3" id="KW-0547">Nucleotide-binding</keyword>
<dbReference type="InterPro" id="IPR003439">
    <property type="entry name" value="ABC_transporter-like_ATP-bd"/>
</dbReference>
<dbReference type="Proteomes" id="UP000460298">
    <property type="component" value="Unassembled WGS sequence"/>
</dbReference>
<keyword evidence="4 6" id="KW-0067">ATP-binding</keyword>
<dbReference type="PROSITE" id="PS00211">
    <property type="entry name" value="ABC_TRANSPORTER_1"/>
    <property type="match status" value="1"/>
</dbReference>
<dbReference type="Gene3D" id="3.40.50.300">
    <property type="entry name" value="P-loop containing nucleotide triphosphate hydrolases"/>
    <property type="match status" value="1"/>
</dbReference>